<organism evidence="1 2">
    <name type="scientific">Hyphomonas atlantica</name>
    <dbReference type="NCBI Taxonomy" id="1280948"/>
    <lineage>
        <taxon>Bacteria</taxon>
        <taxon>Pseudomonadati</taxon>
        <taxon>Pseudomonadota</taxon>
        <taxon>Alphaproteobacteria</taxon>
        <taxon>Hyphomonadales</taxon>
        <taxon>Hyphomonadaceae</taxon>
        <taxon>Hyphomonas</taxon>
    </lineage>
</organism>
<dbReference type="InterPro" id="IPR007060">
    <property type="entry name" value="FtsL/DivIC"/>
</dbReference>
<evidence type="ECO:0008006" key="3">
    <source>
        <dbReference type="Google" id="ProtNLM"/>
    </source>
</evidence>
<evidence type="ECO:0000313" key="1">
    <source>
        <dbReference type="EMBL" id="HBQ49553.1"/>
    </source>
</evidence>
<proteinExistence type="predicted"/>
<dbReference type="AlphaFoldDB" id="A0A356W893"/>
<reference evidence="1 2" key="1">
    <citation type="journal article" date="2018" name="Nat. Biotechnol.">
        <title>A standardized bacterial taxonomy based on genome phylogeny substantially revises the tree of life.</title>
        <authorList>
            <person name="Parks D.H."/>
            <person name="Chuvochina M."/>
            <person name="Waite D.W."/>
            <person name="Rinke C."/>
            <person name="Skarshewski A."/>
            <person name="Chaumeil P.A."/>
            <person name="Hugenholtz P."/>
        </authorList>
    </citation>
    <scope>NUCLEOTIDE SEQUENCE [LARGE SCALE GENOMIC DNA]</scope>
    <source>
        <strain evidence="1">UBA10378</strain>
    </source>
</reference>
<accession>A0A356W893</accession>
<evidence type="ECO:0000313" key="2">
    <source>
        <dbReference type="Proteomes" id="UP000263957"/>
    </source>
</evidence>
<protein>
    <recommendedName>
        <fullName evidence="3">Septum formation initiator family protein</fullName>
    </recommendedName>
</protein>
<name>A0A356W893_9PROT</name>
<sequence length="99" mass="11091">MKSRLEAAGLSLLVLYFAYHAFAGEKGLGRWSDAQMELEDRKTELSQLETDIGRLRTDIRRLTPGSVDPDFVEAMARDKLAFVYPNEIVLITSEPSSAN</sequence>
<dbReference type="Pfam" id="PF04977">
    <property type="entry name" value="DivIC"/>
    <property type="match status" value="1"/>
</dbReference>
<gene>
    <name evidence="1" type="ORF">DD728_11865</name>
</gene>
<dbReference type="EMBL" id="DOGS01000238">
    <property type="protein sequence ID" value="HBQ49553.1"/>
    <property type="molecule type" value="Genomic_DNA"/>
</dbReference>
<dbReference type="Proteomes" id="UP000263957">
    <property type="component" value="Unassembled WGS sequence"/>
</dbReference>
<comment type="caution">
    <text evidence="1">The sequence shown here is derived from an EMBL/GenBank/DDBJ whole genome shotgun (WGS) entry which is preliminary data.</text>
</comment>